<dbReference type="PANTHER" id="PTHR34383:SF1">
    <property type="entry name" value="ADP-POLYPHOSPHATE PHOSPHOTRANSFERASE"/>
    <property type="match status" value="1"/>
</dbReference>
<feature type="domain" description="Polyphosphate kinase-2-related" evidence="5">
    <location>
        <begin position="44"/>
        <end position="267"/>
    </location>
</feature>
<gene>
    <name evidence="6" type="primary">ppk2</name>
    <name evidence="6" type="ORF">I0K15_19000</name>
</gene>
<proteinExistence type="inferred from homology"/>
<evidence type="ECO:0000256" key="3">
    <source>
        <dbReference type="ARBA" id="ARBA00022777"/>
    </source>
</evidence>
<evidence type="ECO:0000256" key="4">
    <source>
        <dbReference type="RuleBase" id="RU369062"/>
    </source>
</evidence>
<dbReference type="SUPFAM" id="SSF52540">
    <property type="entry name" value="P-loop containing nucleoside triphosphate hydrolases"/>
    <property type="match status" value="1"/>
</dbReference>
<dbReference type="AlphaFoldDB" id="A0A7S9QC48"/>
<evidence type="ECO:0000259" key="5">
    <source>
        <dbReference type="Pfam" id="PF03976"/>
    </source>
</evidence>
<organism evidence="6 7">
    <name type="scientific">Pontivivens ytuae</name>
    <dbReference type="NCBI Taxonomy" id="2789856"/>
    <lineage>
        <taxon>Bacteria</taxon>
        <taxon>Pseudomonadati</taxon>
        <taxon>Pseudomonadota</taxon>
        <taxon>Alphaproteobacteria</taxon>
        <taxon>Rhodobacterales</taxon>
        <taxon>Paracoccaceae</taxon>
        <taxon>Pontivivens</taxon>
    </lineage>
</organism>
<dbReference type="GO" id="GO:0008976">
    <property type="term" value="F:polyphosphate kinase activity"/>
    <property type="evidence" value="ECO:0007669"/>
    <property type="project" value="UniProtKB-UniRule"/>
</dbReference>
<dbReference type="RefSeq" id="WP_196103047.1">
    <property type="nucleotide sequence ID" value="NZ_CP064942.1"/>
</dbReference>
<dbReference type="GO" id="GO:0006793">
    <property type="term" value="P:phosphorus metabolic process"/>
    <property type="evidence" value="ECO:0007669"/>
    <property type="project" value="InterPro"/>
</dbReference>
<protein>
    <recommendedName>
        <fullName evidence="4">ADP/GDP-polyphosphate phosphotransferase</fullName>
        <ecNumber evidence="4">2.7.4.-</ecNumber>
    </recommendedName>
    <alternativeName>
        <fullName evidence="4">Polyphosphate kinase PPK2</fullName>
    </alternativeName>
</protein>
<dbReference type="NCBIfam" id="TIGR03707">
    <property type="entry name" value="PPK2_P_aer"/>
    <property type="match status" value="1"/>
</dbReference>
<dbReference type="InterPro" id="IPR022486">
    <property type="entry name" value="PPK2_PA0141"/>
</dbReference>
<dbReference type="InterPro" id="IPR027417">
    <property type="entry name" value="P-loop_NTPase"/>
</dbReference>
<name>A0A7S9QC48_9RHOB</name>
<dbReference type="InterPro" id="IPR022488">
    <property type="entry name" value="PPK2-related"/>
</dbReference>
<evidence type="ECO:0000256" key="1">
    <source>
        <dbReference type="ARBA" id="ARBA00009924"/>
    </source>
</evidence>
<comment type="subunit">
    <text evidence="4">Homotetramer.</text>
</comment>
<dbReference type="Gene3D" id="3.40.50.300">
    <property type="entry name" value="P-loop containing nucleotide triphosphate hydrolases"/>
    <property type="match status" value="1"/>
</dbReference>
<dbReference type="InterPro" id="IPR016898">
    <property type="entry name" value="Polyphosphate_phosphotransfera"/>
</dbReference>
<evidence type="ECO:0000313" key="7">
    <source>
        <dbReference type="Proteomes" id="UP000594800"/>
    </source>
</evidence>
<dbReference type="EC" id="2.7.4.-" evidence="4"/>
<comment type="function">
    <text evidence="4">Uses inorganic polyphosphate (polyP) as a donor to convert GDP to GTP or ADP to ATP.</text>
</comment>
<dbReference type="Proteomes" id="UP000594800">
    <property type="component" value="Chromosome"/>
</dbReference>
<accession>A0A7S9QC48</accession>
<dbReference type="Pfam" id="PF03976">
    <property type="entry name" value="PPK2"/>
    <property type="match status" value="1"/>
</dbReference>
<keyword evidence="3 4" id="KW-0418">Kinase</keyword>
<keyword evidence="7" id="KW-1185">Reference proteome</keyword>
<evidence type="ECO:0000256" key="2">
    <source>
        <dbReference type="ARBA" id="ARBA00022679"/>
    </source>
</evidence>
<dbReference type="PANTHER" id="PTHR34383">
    <property type="entry name" value="POLYPHOSPHATE:AMP PHOSPHOTRANSFERASE-RELATED"/>
    <property type="match status" value="1"/>
</dbReference>
<dbReference type="PIRSF" id="PIRSF028756">
    <property type="entry name" value="PPK2_prd"/>
    <property type="match status" value="1"/>
</dbReference>
<dbReference type="EMBL" id="CP064942">
    <property type="protein sequence ID" value="QPH53838.1"/>
    <property type="molecule type" value="Genomic_DNA"/>
</dbReference>
<dbReference type="KEGG" id="poz:I0K15_19000"/>
<evidence type="ECO:0000313" key="6">
    <source>
        <dbReference type="EMBL" id="QPH53838.1"/>
    </source>
</evidence>
<comment type="similarity">
    <text evidence="1 4">Belongs to the polyphosphate kinase 2 (PPK2) family. Class I subfamily.</text>
</comment>
<reference evidence="6 7" key="1">
    <citation type="submission" date="2020-11" db="EMBL/GenBank/DDBJ databases">
        <title>Description of Pontivivens ytuae sp. nov. isolated from deep sea sediment of Mariana Trench.</title>
        <authorList>
            <person name="Wang Z."/>
            <person name="Sun Q.-L."/>
            <person name="Xu X.-D."/>
            <person name="Tang Y.-Z."/>
            <person name="Zhang J."/>
        </authorList>
    </citation>
    <scope>NUCLEOTIDE SEQUENCE [LARGE SCALE GENOMIC DNA]</scope>
    <source>
        <strain evidence="6 7">MT2928</strain>
    </source>
</reference>
<sequence>MDRSLIGQVTDYYQNDAPKAVREAIEEAGKKDILAPGFPYDDRMDKDDYEAALDRLQIELVKMQSWVEESGARVAVVFEGRDAAGKGGAITRFRANLNPRVAPTVALAKPTDVERGQWYFQRYIKHLPTTGRIALFDRSWYNRGVVEHVFGFCTPKERERFFAQVPEFEEMLVDEGVHLFKMWLTVGRAEQLRRFLARESDPLKQWKLSGIDVQGLAKWDAYTAAIEETLTRSHSDHAPWVVVRADDKRRARLAVIRRVLHALPYYGKDMDALGEIDLAISGGPELLVGDA</sequence>
<keyword evidence="2 4" id="KW-0808">Transferase</keyword>